<proteinExistence type="predicted"/>
<sequence length="199" mass="23263">MSKLIDNCDELFYDNNLISNSKSKIYNKNTYTVNKKLLGLYITPDGISSTKKSRYIYGNINSFKNLVSTNEKEKILCEGYDIIHNQFSVSSQNVLIHKYFDKLLNGPVVIIKNDKSDIDVDIHKNLSKLSKTQNRKIFRCDSCDDIVIRSNEIKFSQKCYFINCSNECNHLHKICIYCHDFKLHSNRNNNNRKNNIKFL</sequence>
<evidence type="ECO:0000313" key="1">
    <source>
        <dbReference type="EMBL" id="ESA11527.1"/>
    </source>
</evidence>
<evidence type="ECO:0000313" key="2">
    <source>
        <dbReference type="EMBL" id="POG61451.1"/>
    </source>
</evidence>
<dbReference type="VEuPathDB" id="FungiDB:RhiirFUN_008172"/>
<dbReference type="HOGENOM" id="CLU_1372849_0_0_1"/>
<reference evidence="2 3" key="1">
    <citation type="journal article" date="2013" name="Proc. Natl. Acad. Sci. U.S.A.">
        <title>Genome of an arbuscular mycorrhizal fungus provides insight into the oldest plant symbiosis.</title>
        <authorList>
            <person name="Tisserant E."/>
            <person name="Malbreil M."/>
            <person name="Kuo A."/>
            <person name="Kohler A."/>
            <person name="Symeonidi A."/>
            <person name="Balestrini R."/>
            <person name="Charron P."/>
            <person name="Duensing N."/>
            <person name="Frei Dit Frey N."/>
            <person name="Gianinazzi-Pearson V."/>
            <person name="Gilbert L.B."/>
            <person name="Handa Y."/>
            <person name="Herr J.R."/>
            <person name="Hijri M."/>
            <person name="Koul R."/>
            <person name="Kawaguchi M."/>
            <person name="Krajinski F."/>
            <person name="Lammers P.J."/>
            <person name="Masclaux F.G."/>
            <person name="Murat C."/>
            <person name="Morin E."/>
            <person name="Ndikumana S."/>
            <person name="Pagni M."/>
            <person name="Petitpierre D."/>
            <person name="Requena N."/>
            <person name="Rosikiewicz P."/>
            <person name="Riley R."/>
            <person name="Saito K."/>
            <person name="San Clemente H."/>
            <person name="Shapiro H."/>
            <person name="van Tuinen D."/>
            <person name="Becard G."/>
            <person name="Bonfante P."/>
            <person name="Paszkowski U."/>
            <person name="Shachar-Hill Y.Y."/>
            <person name="Tuskan G.A."/>
            <person name="Young P.W."/>
            <person name="Sanders I.R."/>
            <person name="Henrissat B."/>
            <person name="Rensing S.A."/>
            <person name="Grigoriev I.V."/>
            <person name="Corradi N."/>
            <person name="Roux C."/>
            <person name="Martin F."/>
        </authorList>
    </citation>
    <scope>NUCLEOTIDE SEQUENCE [LARGE SCALE GENOMIC DNA]</scope>
    <source>
        <strain evidence="3">DAOM 181602 / DAOM 197198 / MUCL 43194</strain>
        <strain evidence="2">DAOM 197198</strain>
    </source>
</reference>
<accession>U9TVV5</accession>
<gene>
    <name evidence="2" type="ORF">GLOIN_2v1786618</name>
    <name evidence="1" type="ORF">GLOINDRAFT_28180</name>
</gene>
<dbReference type="EMBL" id="KI285897">
    <property type="protein sequence ID" value="ESA11527.1"/>
    <property type="molecule type" value="Genomic_DNA"/>
</dbReference>
<protein>
    <submittedName>
        <fullName evidence="1">Uncharacterized protein</fullName>
    </submittedName>
</protein>
<name>U9TVV5_RHIID</name>
<dbReference type="Proteomes" id="UP000018888">
    <property type="component" value="Unassembled WGS sequence"/>
</dbReference>
<dbReference type="AlphaFoldDB" id="U9TVV5"/>
<reference evidence="2 3" key="3">
    <citation type="journal article" date="2018" name="New Phytol.">
        <title>High intraspecific genome diversity in the model arbuscular mycorrhizal symbiont Rhizophagus irregularis.</title>
        <authorList>
            <person name="Chen E.C.H."/>
            <person name="Morin E."/>
            <person name="Beaudet D."/>
            <person name="Noel J."/>
            <person name="Yildirir G."/>
            <person name="Ndikumana S."/>
            <person name="Charron P."/>
            <person name="St-Onge C."/>
            <person name="Giorgi J."/>
            <person name="Kruger M."/>
            <person name="Marton T."/>
            <person name="Ropars J."/>
            <person name="Grigoriev I.V."/>
            <person name="Hainaut M."/>
            <person name="Henrissat B."/>
            <person name="Roux C."/>
            <person name="Martin F."/>
            <person name="Corradi N."/>
        </authorList>
    </citation>
    <scope>NUCLEOTIDE SEQUENCE [LARGE SCALE GENOMIC DNA]</scope>
    <source>
        <strain evidence="3">DAOM 181602 / DAOM 197198 / MUCL 43194</strain>
        <strain evidence="2">DAOM 197198</strain>
    </source>
</reference>
<organism evidence="1">
    <name type="scientific">Rhizophagus irregularis (strain DAOM 181602 / DAOM 197198 / MUCL 43194)</name>
    <name type="common">Arbuscular mycorrhizal fungus</name>
    <name type="synonym">Glomus intraradices</name>
    <dbReference type="NCBI Taxonomy" id="747089"/>
    <lineage>
        <taxon>Eukaryota</taxon>
        <taxon>Fungi</taxon>
        <taxon>Fungi incertae sedis</taxon>
        <taxon>Mucoromycota</taxon>
        <taxon>Glomeromycotina</taxon>
        <taxon>Glomeromycetes</taxon>
        <taxon>Glomerales</taxon>
        <taxon>Glomeraceae</taxon>
        <taxon>Rhizophagus</taxon>
    </lineage>
</organism>
<dbReference type="EMBL" id="AUPC02000341">
    <property type="protein sequence ID" value="POG61451.1"/>
    <property type="molecule type" value="Genomic_DNA"/>
</dbReference>
<evidence type="ECO:0000313" key="3">
    <source>
        <dbReference type="Proteomes" id="UP000018888"/>
    </source>
</evidence>
<reference evidence="1" key="2">
    <citation type="submission" date="2013-07" db="EMBL/GenBank/DDBJ databases">
        <title>The genome of an arbuscular mycorrhizal fungus provides insights into the evolution of the oldest plant symbiosis.</title>
        <authorList>
            <consortium name="DOE Joint Genome Institute"/>
            <person name="Tisserant E."/>
            <person name="Malbreil M."/>
            <person name="Kuo A."/>
            <person name="Kohler A."/>
            <person name="Symeonidi A."/>
            <person name="Balestrini R."/>
            <person name="Charron P."/>
            <person name="Duensing N."/>
            <person name="Frei-dit-Frey N."/>
            <person name="Gianinazzi-Pearson V."/>
            <person name="Gilbert B."/>
            <person name="Handa Y."/>
            <person name="Hijri M."/>
            <person name="Kaul R."/>
            <person name="Kawaguchi M."/>
            <person name="Krajinski F."/>
            <person name="Lammers P."/>
            <person name="Lapierre D."/>
            <person name="Masclaux F.G."/>
            <person name="Murat C."/>
            <person name="Morin E."/>
            <person name="Ndikumana S."/>
            <person name="Pagni M."/>
            <person name="Petitpierre D."/>
            <person name="Requena N."/>
            <person name="Rosikiewicz P."/>
            <person name="Riley R."/>
            <person name="Saito K."/>
            <person name="San Clemente H."/>
            <person name="Shapiro H."/>
            <person name="van Tuinen D."/>
            <person name="Becard G."/>
            <person name="Bonfante P."/>
            <person name="Paszkowski U."/>
            <person name="Shachar-Hill Y."/>
            <person name="Young J.P."/>
            <person name="Sanders I.R."/>
            <person name="Henrissat B."/>
            <person name="Rensing S.A."/>
            <person name="Grigoriev I.V."/>
            <person name="Corradi N."/>
            <person name="Roux C."/>
            <person name="Martin F."/>
        </authorList>
    </citation>
    <scope>NUCLEOTIDE SEQUENCE</scope>
    <source>
        <strain evidence="1">DAOM 197198</strain>
    </source>
</reference>
<keyword evidence="3" id="KW-1185">Reference proteome</keyword>